<evidence type="ECO:0000259" key="4">
    <source>
        <dbReference type="Pfam" id="PF04542"/>
    </source>
</evidence>
<feature type="domain" description="RNA polymerase sigma-70 region 2" evidence="4">
    <location>
        <begin position="7"/>
        <end position="71"/>
    </location>
</feature>
<dbReference type="InterPro" id="IPR007627">
    <property type="entry name" value="RNA_pol_sigma70_r2"/>
</dbReference>
<dbReference type="GO" id="GO:0016987">
    <property type="term" value="F:sigma factor activity"/>
    <property type="evidence" value="ECO:0007669"/>
    <property type="project" value="UniProtKB-KW"/>
</dbReference>
<gene>
    <name evidence="5" type="ORF">J41TS4_09580</name>
</gene>
<evidence type="ECO:0000313" key="6">
    <source>
        <dbReference type="Proteomes" id="UP000678895"/>
    </source>
</evidence>
<dbReference type="GO" id="GO:0006352">
    <property type="term" value="P:DNA-templated transcription initiation"/>
    <property type="evidence" value="ECO:0007669"/>
    <property type="project" value="InterPro"/>
</dbReference>
<proteinExistence type="predicted"/>
<sequence>MESHRELFETYRRDVYRTCYFMLHDAADAEDLTQEVFMTLFRQNRENVEHMKAWIMRITVNLCLNYMRRRRSLERKISANPSLFAASEGRAVDQQVEEKESAEELAMLMNSLPAKIRAVLLLRYMHDFSFRL</sequence>
<dbReference type="Gene3D" id="1.10.1740.10">
    <property type="match status" value="1"/>
</dbReference>
<dbReference type="Proteomes" id="UP000678895">
    <property type="component" value="Unassembled WGS sequence"/>
</dbReference>
<evidence type="ECO:0000256" key="3">
    <source>
        <dbReference type="ARBA" id="ARBA00023163"/>
    </source>
</evidence>
<evidence type="ECO:0000256" key="1">
    <source>
        <dbReference type="ARBA" id="ARBA00023015"/>
    </source>
</evidence>
<dbReference type="Pfam" id="PF04542">
    <property type="entry name" value="Sigma70_r2"/>
    <property type="match status" value="1"/>
</dbReference>
<dbReference type="PANTHER" id="PTHR43133:SF60">
    <property type="entry name" value="RNA POLYMERASE SIGMA FACTOR SIGV"/>
    <property type="match status" value="1"/>
</dbReference>
<dbReference type="InterPro" id="IPR014284">
    <property type="entry name" value="RNA_pol_sigma-70_dom"/>
</dbReference>
<dbReference type="InterPro" id="IPR036388">
    <property type="entry name" value="WH-like_DNA-bd_sf"/>
</dbReference>
<dbReference type="NCBIfam" id="TIGR02937">
    <property type="entry name" value="sigma70-ECF"/>
    <property type="match status" value="1"/>
</dbReference>
<dbReference type="SUPFAM" id="SSF88946">
    <property type="entry name" value="Sigma2 domain of RNA polymerase sigma factors"/>
    <property type="match status" value="1"/>
</dbReference>
<name>A0A920CJ35_9BACL</name>
<dbReference type="AlphaFoldDB" id="A0A920CJ35"/>
<protein>
    <recommendedName>
        <fullName evidence="4">RNA polymerase sigma-70 region 2 domain-containing protein</fullName>
    </recommendedName>
</protein>
<dbReference type="Gene3D" id="1.10.10.10">
    <property type="entry name" value="Winged helix-like DNA-binding domain superfamily/Winged helix DNA-binding domain"/>
    <property type="match status" value="1"/>
</dbReference>
<evidence type="ECO:0000313" key="5">
    <source>
        <dbReference type="EMBL" id="GIO41200.1"/>
    </source>
</evidence>
<evidence type="ECO:0000256" key="2">
    <source>
        <dbReference type="ARBA" id="ARBA00023082"/>
    </source>
</evidence>
<dbReference type="InterPro" id="IPR013325">
    <property type="entry name" value="RNA_pol_sigma_r2"/>
</dbReference>
<organism evidence="5 6">
    <name type="scientific">Paenibacillus apis</name>
    <dbReference type="NCBI Taxonomy" id="1792174"/>
    <lineage>
        <taxon>Bacteria</taxon>
        <taxon>Bacillati</taxon>
        <taxon>Bacillota</taxon>
        <taxon>Bacilli</taxon>
        <taxon>Bacillales</taxon>
        <taxon>Paenibacillaceae</taxon>
        <taxon>Paenibacillus</taxon>
    </lineage>
</organism>
<accession>A0A920CJ35</accession>
<keyword evidence="2" id="KW-0731">Sigma factor</keyword>
<keyword evidence="6" id="KW-1185">Reference proteome</keyword>
<keyword evidence="1" id="KW-0805">Transcription regulation</keyword>
<dbReference type="EMBL" id="BORS01000003">
    <property type="protein sequence ID" value="GIO41200.1"/>
    <property type="molecule type" value="Genomic_DNA"/>
</dbReference>
<reference evidence="5" key="1">
    <citation type="submission" date="2021-03" db="EMBL/GenBank/DDBJ databases">
        <title>Antimicrobial resistance genes in bacteria isolated from Japanese honey, and their potential for conferring macrolide and lincosamide resistance in the American foulbrood pathogen Paenibacillus larvae.</title>
        <authorList>
            <person name="Okamoto M."/>
            <person name="Kumagai M."/>
            <person name="Kanamori H."/>
            <person name="Takamatsu D."/>
        </authorList>
    </citation>
    <scope>NUCLEOTIDE SEQUENCE</scope>
    <source>
        <strain evidence="5">J41TS4</strain>
    </source>
</reference>
<dbReference type="RefSeq" id="WP_301625306.1">
    <property type="nucleotide sequence ID" value="NZ_BORS01000003.1"/>
</dbReference>
<keyword evidence="3" id="KW-0804">Transcription</keyword>
<comment type="caution">
    <text evidence="5">The sequence shown here is derived from an EMBL/GenBank/DDBJ whole genome shotgun (WGS) entry which is preliminary data.</text>
</comment>
<dbReference type="PANTHER" id="PTHR43133">
    <property type="entry name" value="RNA POLYMERASE ECF-TYPE SIGMA FACTO"/>
    <property type="match status" value="1"/>
</dbReference>
<dbReference type="InterPro" id="IPR039425">
    <property type="entry name" value="RNA_pol_sigma-70-like"/>
</dbReference>